<keyword evidence="6" id="KW-0067">ATP-binding</keyword>
<proteinExistence type="inferred from homology"/>
<dbReference type="AlphaFoldDB" id="A0A6A5WJ33"/>
<dbReference type="InterPro" id="IPR036412">
    <property type="entry name" value="HAD-like_sf"/>
</dbReference>
<dbReference type="GO" id="GO:0016020">
    <property type="term" value="C:membrane"/>
    <property type="evidence" value="ECO:0007669"/>
    <property type="project" value="UniProtKB-SubCell"/>
</dbReference>
<evidence type="ECO:0000259" key="7">
    <source>
        <dbReference type="Pfam" id="PF00122"/>
    </source>
</evidence>
<evidence type="ECO:0000256" key="2">
    <source>
        <dbReference type="ARBA" id="ARBA00022692"/>
    </source>
</evidence>
<dbReference type="InterPro" id="IPR036163">
    <property type="entry name" value="HMA_dom_sf"/>
</dbReference>
<keyword evidence="3 6" id="KW-0479">Metal-binding</keyword>
<dbReference type="NCBIfam" id="TIGR01525">
    <property type="entry name" value="ATPase-IB_hvy"/>
    <property type="match status" value="1"/>
</dbReference>
<dbReference type="Gene3D" id="2.70.150.10">
    <property type="entry name" value="Calcium-transporting ATPase, cytoplasmic transduction domain A"/>
    <property type="match status" value="1"/>
</dbReference>
<dbReference type="EMBL" id="ML977580">
    <property type="protein sequence ID" value="KAF2001910.1"/>
    <property type="molecule type" value="Genomic_DNA"/>
</dbReference>
<evidence type="ECO:0000313" key="10">
    <source>
        <dbReference type="Proteomes" id="UP000799779"/>
    </source>
</evidence>
<feature type="transmembrane region" description="Helical" evidence="6">
    <location>
        <begin position="498"/>
        <end position="519"/>
    </location>
</feature>
<feature type="transmembrane region" description="Helical" evidence="6">
    <location>
        <begin position="870"/>
        <end position="891"/>
    </location>
</feature>
<evidence type="ECO:0000256" key="5">
    <source>
        <dbReference type="ARBA" id="ARBA00023136"/>
    </source>
</evidence>
<name>A0A6A5WJ33_9PLEO</name>
<dbReference type="Proteomes" id="UP000799779">
    <property type="component" value="Unassembled WGS sequence"/>
</dbReference>
<dbReference type="Pfam" id="PF00122">
    <property type="entry name" value="E1-E2_ATPase"/>
    <property type="match status" value="1"/>
</dbReference>
<dbReference type="SUPFAM" id="SSF81665">
    <property type="entry name" value="Calcium ATPase, transmembrane domain M"/>
    <property type="match status" value="1"/>
</dbReference>
<dbReference type="InterPro" id="IPR023299">
    <property type="entry name" value="ATPase_P-typ_cyto_dom_N"/>
</dbReference>
<dbReference type="NCBIfam" id="TIGR01511">
    <property type="entry name" value="ATPase-IB1_Cu"/>
    <property type="match status" value="1"/>
</dbReference>
<organism evidence="9 10">
    <name type="scientific">Amniculicola lignicola CBS 123094</name>
    <dbReference type="NCBI Taxonomy" id="1392246"/>
    <lineage>
        <taxon>Eukaryota</taxon>
        <taxon>Fungi</taxon>
        <taxon>Dikarya</taxon>
        <taxon>Ascomycota</taxon>
        <taxon>Pezizomycotina</taxon>
        <taxon>Dothideomycetes</taxon>
        <taxon>Pleosporomycetidae</taxon>
        <taxon>Pleosporales</taxon>
        <taxon>Amniculicolaceae</taxon>
        <taxon>Amniculicola</taxon>
    </lineage>
</organism>
<dbReference type="NCBIfam" id="TIGR01494">
    <property type="entry name" value="ATPase_P-type"/>
    <property type="match status" value="2"/>
</dbReference>
<dbReference type="Gene3D" id="3.40.1110.10">
    <property type="entry name" value="Calcium-transporting ATPase, cytoplasmic domain N"/>
    <property type="match status" value="1"/>
</dbReference>
<reference evidence="9" key="1">
    <citation type="journal article" date="2020" name="Stud. Mycol.">
        <title>101 Dothideomycetes genomes: a test case for predicting lifestyles and emergence of pathogens.</title>
        <authorList>
            <person name="Haridas S."/>
            <person name="Albert R."/>
            <person name="Binder M."/>
            <person name="Bloem J."/>
            <person name="Labutti K."/>
            <person name="Salamov A."/>
            <person name="Andreopoulos B."/>
            <person name="Baker S."/>
            <person name="Barry K."/>
            <person name="Bills G."/>
            <person name="Bluhm B."/>
            <person name="Cannon C."/>
            <person name="Castanera R."/>
            <person name="Culley D."/>
            <person name="Daum C."/>
            <person name="Ezra D."/>
            <person name="Gonzalez J."/>
            <person name="Henrissat B."/>
            <person name="Kuo A."/>
            <person name="Liang C."/>
            <person name="Lipzen A."/>
            <person name="Lutzoni F."/>
            <person name="Magnuson J."/>
            <person name="Mondo S."/>
            <person name="Nolan M."/>
            <person name="Ohm R."/>
            <person name="Pangilinan J."/>
            <person name="Park H.-J."/>
            <person name="Ramirez L."/>
            <person name="Alfaro M."/>
            <person name="Sun H."/>
            <person name="Tritt A."/>
            <person name="Yoshinaga Y."/>
            <person name="Zwiers L.-H."/>
            <person name="Turgeon B."/>
            <person name="Goodwin S."/>
            <person name="Spatafora J."/>
            <person name="Crous P."/>
            <person name="Grigoriev I."/>
        </authorList>
    </citation>
    <scope>NUCLEOTIDE SEQUENCE</scope>
    <source>
        <strain evidence="9">CBS 123094</strain>
    </source>
</reference>
<dbReference type="GO" id="GO:0019829">
    <property type="term" value="F:ATPase-coupled monoatomic cation transmembrane transporter activity"/>
    <property type="evidence" value="ECO:0007669"/>
    <property type="project" value="InterPro"/>
</dbReference>
<feature type="transmembrane region" description="Helical" evidence="6">
    <location>
        <begin position="223"/>
        <end position="245"/>
    </location>
</feature>
<dbReference type="SUPFAM" id="SSF56784">
    <property type="entry name" value="HAD-like"/>
    <property type="match status" value="1"/>
</dbReference>
<evidence type="ECO:0000256" key="3">
    <source>
        <dbReference type="ARBA" id="ARBA00022723"/>
    </source>
</evidence>
<evidence type="ECO:0000256" key="1">
    <source>
        <dbReference type="ARBA" id="ARBA00004370"/>
    </source>
</evidence>
<dbReference type="InterPro" id="IPR027256">
    <property type="entry name" value="P-typ_ATPase_IB"/>
</dbReference>
<dbReference type="SUPFAM" id="SSF81653">
    <property type="entry name" value="Calcium ATPase, transduction domain A"/>
    <property type="match status" value="1"/>
</dbReference>
<comment type="similarity">
    <text evidence="6">Belongs to the cation transport ATPase (P-type) (TC 3.A.3) family. Type IB subfamily.</text>
</comment>
<evidence type="ECO:0000259" key="8">
    <source>
        <dbReference type="Pfam" id="PF24534"/>
    </source>
</evidence>
<feature type="domain" description="PCA1 HMA heavy metal-associated" evidence="8">
    <location>
        <begin position="170"/>
        <end position="207"/>
    </location>
</feature>
<dbReference type="OrthoDB" id="432719at2759"/>
<dbReference type="GO" id="GO:0016887">
    <property type="term" value="F:ATP hydrolysis activity"/>
    <property type="evidence" value="ECO:0007669"/>
    <property type="project" value="InterPro"/>
</dbReference>
<dbReference type="InterPro" id="IPR023298">
    <property type="entry name" value="ATPase_P-typ_TM_dom_sf"/>
</dbReference>
<dbReference type="GO" id="GO:0005524">
    <property type="term" value="F:ATP binding"/>
    <property type="evidence" value="ECO:0007669"/>
    <property type="project" value="UniProtKB-UniRule"/>
</dbReference>
<dbReference type="PRINTS" id="PR00119">
    <property type="entry name" value="CATATPASE"/>
</dbReference>
<dbReference type="CDD" id="cd00371">
    <property type="entry name" value="HMA"/>
    <property type="match status" value="1"/>
</dbReference>
<keyword evidence="4 6" id="KW-1133">Transmembrane helix</keyword>
<dbReference type="PRINTS" id="PR00120">
    <property type="entry name" value="HATPASE"/>
</dbReference>
<dbReference type="PROSITE" id="PS00154">
    <property type="entry name" value="ATPASE_E1_E2"/>
    <property type="match status" value="1"/>
</dbReference>
<dbReference type="Gene3D" id="3.30.70.100">
    <property type="match status" value="1"/>
</dbReference>
<feature type="transmembrane region" description="Helical" evidence="6">
    <location>
        <begin position="841"/>
        <end position="864"/>
    </location>
</feature>
<dbReference type="PANTHER" id="PTHR46594">
    <property type="entry name" value="P-TYPE CATION-TRANSPORTING ATPASE"/>
    <property type="match status" value="1"/>
</dbReference>
<dbReference type="InterPro" id="IPR023214">
    <property type="entry name" value="HAD_sf"/>
</dbReference>
<dbReference type="InterPro" id="IPR018303">
    <property type="entry name" value="ATPase_P-typ_P_site"/>
</dbReference>
<dbReference type="InterPro" id="IPR059000">
    <property type="entry name" value="ATPase_P-type_domA"/>
</dbReference>
<dbReference type="GO" id="GO:0046872">
    <property type="term" value="F:metal ion binding"/>
    <property type="evidence" value="ECO:0007669"/>
    <property type="project" value="UniProtKB-KW"/>
</dbReference>
<sequence length="906" mass="99126">MSKENCKSGHVYTEELSDNLERGPYAFDRIILNIGGLKCGCCESGISRALHQIPAIRNHQVNIMLARVEFDLDTGRFSVEEVIAHLHRATGYTFENYEQPESQILELLVENPAEILQTGRPFGVNLIESTTKTLWSPSMLFSGRNSTIPTELPSKHQHSSRCETTTKSTLHQQKIRIHYDAHNIGARDVLRYYQELAPSQILHLAPPSAHPSLAIGHEQTKRACIMFLLTLVLTIPVLVFAWGPLDHNRLVYAHVSMALATLVQAIATREFLPGALRSLIYSGLFEMDFLIAMSTTTAYIFSVVSYVFKVQKRPLETDSFFETSTLLVTLILLGRVVSEFARLKAAKSVSFRSLQAESALLVDSGPGPAKDLNCKSKSSGSKQCCPTMYPEFTSPHKIDARLLQYGDTFKVPPHTRIVTDGIVTYGGSEVDESMITGETIPVAKGLDNRVCAGTMNGAGQLIVALTALPHENSISRIASMVDNAELSKPKVQALADQIAGWFVPAIAAIGILVFLIWVFVDRYHNHRTWAGAVVKAITYAIATLIVSCPCAIGLAVPMVVLIAGGASARFGIIFRDPQKLEVARNVTDIIFDKTGTLTTGELTVVEIYFPGNSIQTKGMILGLLEDVKHPVAMAVCKWVRDEPQKDGAVSVLPTKMAEIKSVPGCGVQGVGKESKLVVRAGNPQWLGVQVLESQHTLLCVTISGVLSATFRLQDRARQGAIQSIDLITARGIKVHMISGDSDGAVNDTAHSLNIPKHQTKSRLKPEDKQKYVQDIQNAGGVVMFCGDGTNDSVALKQADVGVHINHGSDVAKSASDVVLMTSHLHHILILLDISKAAYRRIMFNFGWAALYNVVAILMAAGAFVKIRIEPAYAGLGELVSILPVVMIAFQLRWRNYGKQYRALEYE</sequence>
<dbReference type="Pfam" id="PF00702">
    <property type="entry name" value="Hydrolase"/>
    <property type="match status" value="1"/>
</dbReference>
<keyword evidence="6" id="KW-0547">Nucleotide-binding</keyword>
<dbReference type="SUPFAM" id="SSF55008">
    <property type="entry name" value="HMA, heavy metal-associated domain"/>
    <property type="match status" value="1"/>
</dbReference>
<accession>A0A6A5WJ33</accession>
<evidence type="ECO:0000256" key="4">
    <source>
        <dbReference type="ARBA" id="ARBA00022989"/>
    </source>
</evidence>
<evidence type="ECO:0000256" key="6">
    <source>
        <dbReference type="RuleBase" id="RU362081"/>
    </source>
</evidence>
<dbReference type="InterPro" id="IPR056236">
    <property type="entry name" value="HMA_PCA1"/>
</dbReference>
<feature type="transmembrane region" description="Helical" evidence="6">
    <location>
        <begin position="289"/>
        <end position="308"/>
    </location>
</feature>
<feature type="transmembrane region" description="Helical" evidence="6">
    <location>
        <begin position="539"/>
        <end position="563"/>
    </location>
</feature>
<dbReference type="InterPro" id="IPR008250">
    <property type="entry name" value="ATPase_P-typ_transduc_dom_A_sf"/>
</dbReference>
<dbReference type="PANTHER" id="PTHR46594:SF4">
    <property type="entry name" value="P-TYPE CATION-TRANSPORTING ATPASE"/>
    <property type="match status" value="1"/>
</dbReference>
<comment type="subcellular location">
    <subcellularLocation>
        <location evidence="1 6">Membrane</location>
    </subcellularLocation>
</comment>
<keyword evidence="5 6" id="KW-0472">Membrane</keyword>
<dbReference type="Pfam" id="PF24534">
    <property type="entry name" value="HMA_PCA1"/>
    <property type="match status" value="1"/>
</dbReference>
<keyword evidence="2 6" id="KW-0812">Transmembrane</keyword>
<dbReference type="Gene3D" id="3.40.50.1000">
    <property type="entry name" value="HAD superfamily/HAD-like"/>
    <property type="match status" value="1"/>
</dbReference>
<dbReference type="InterPro" id="IPR001757">
    <property type="entry name" value="P_typ_ATPase"/>
</dbReference>
<keyword evidence="10" id="KW-1185">Reference proteome</keyword>
<protein>
    <submittedName>
        <fullName evidence="9">Heavy metal translocatin</fullName>
    </submittedName>
</protein>
<gene>
    <name evidence="9" type="ORF">P154DRAFT_618987</name>
</gene>
<dbReference type="InterPro" id="IPR006121">
    <property type="entry name" value="HMA_dom"/>
</dbReference>
<evidence type="ECO:0000313" key="9">
    <source>
        <dbReference type="EMBL" id="KAF2001910.1"/>
    </source>
</evidence>
<feature type="domain" description="P-type ATPase A" evidence="7">
    <location>
        <begin position="396"/>
        <end position="481"/>
    </location>
</feature>